<evidence type="ECO:0000313" key="2">
    <source>
        <dbReference type="EMBL" id="GAN78620.1"/>
    </source>
</evidence>
<keyword evidence="1" id="KW-0472">Membrane</keyword>
<proteinExistence type="predicted"/>
<gene>
    <name evidence="2" type="ORF">Aam_005_019</name>
</gene>
<dbReference type="InterPro" id="IPR007047">
    <property type="entry name" value="Flp_Fap"/>
</dbReference>
<keyword evidence="3" id="KW-1185">Reference proteome</keyword>
<accession>A0A0D6PA61</accession>
<keyword evidence="1" id="KW-1133">Transmembrane helix</keyword>
<evidence type="ECO:0000256" key="1">
    <source>
        <dbReference type="SAM" id="Phobius"/>
    </source>
</evidence>
<feature type="transmembrane region" description="Helical" evidence="1">
    <location>
        <begin position="29"/>
        <end position="47"/>
    </location>
</feature>
<protein>
    <recommendedName>
        <fullName evidence="4">Pilus component Flp/Fap</fullName>
    </recommendedName>
</protein>
<dbReference type="AlphaFoldDB" id="A0A0D6PA61"/>
<dbReference type="RefSeq" id="WP_073211170.1">
    <property type="nucleotide sequence ID" value="NZ_BANC01000005.1"/>
</dbReference>
<dbReference type="EMBL" id="BANC01000005">
    <property type="protein sequence ID" value="GAN78620.1"/>
    <property type="molecule type" value="Genomic_DNA"/>
</dbReference>
<evidence type="ECO:0000313" key="3">
    <source>
        <dbReference type="Proteomes" id="UP000032668"/>
    </source>
</evidence>
<reference evidence="2 3" key="1">
    <citation type="submission" date="2012-11" db="EMBL/GenBank/DDBJ databases">
        <title>Whole genome sequence of Acidocella aminolytica 101 = DSM 11237.</title>
        <authorList>
            <person name="Azuma Y."/>
            <person name="Higashiura N."/>
            <person name="Hirakawa H."/>
            <person name="Matsushita K."/>
        </authorList>
    </citation>
    <scope>NUCLEOTIDE SEQUENCE [LARGE SCALE GENOMIC DNA]</scope>
    <source>
        <strain evidence="3">101 / DSM 11237</strain>
    </source>
</reference>
<dbReference type="Pfam" id="PF04964">
    <property type="entry name" value="Flp_Fap"/>
    <property type="match status" value="1"/>
</dbReference>
<organism evidence="2 3">
    <name type="scientific">Acidocella aminolytica 101 = DSM 11237</name>
    <dbReference type="NCBI Taxonomy" id="1120923"/>
    <lineage>
        <taxon>Bacteria</taxon>
        <taxon>Pseudomonadati</taxon>
        <taxon>Pseudomonadota</taxon>
        <taxon>Alphaproteobacteria</taxon>
        <taxon>Acetobacterales</taxon>
        <taxon>Acidocellaceae</taxon>
        <taxon>Acidocella</taxon>
    </lineage>
</organism>
<sequence>MRALSLFKAVMDSLHVFIRDRRGVTSIEYAVIALIIVLAIVGGITRIGGEVAAPLNQIASEL</sequence>
<name>A0A0D6PA61_9PROT</name>
<evidence type="ECO:0008006" key="4">
    <source>
        <dbReference type="Google" id="ProtNLM"/>
    </source>
</evidence>
<keyword evidence="1" id="KW-0812">Transmembrane</keyword>
<comment type="caution">
    <text evidence="2">The sequence shown here is derived from an EMBL/GenBank/DDBJ whole genome shotgun (WGS) entry which is preliminary data.</text>
</comment>
<dbReference type="Proteomes" id="UP000032668">
    <property type="component" value="Unassembled WGS sequence"/>
</dbReference>